<organism evidence="1 2">
    <name type="scientific">Zancudomyces culisetae</name>
    <name type="common">Gut fungus</name>
    <name type="synonym">Smittium culisetae</name>
    <dbReference type="NCBI Taxonomy" id="1213189"/>
    <lineage>
        <taxon>Eukaryota</taxon>
        <taxon>Fungi</taxon>
        <taxon>Fungi incertae sedis</taxon>
        <taxon>Zoopagomycota</taxon>
        <taxon>Kickxellomycotina</taxon>
        <taxon>Harpellomycetes</taxon>
        <taxon>Harpellales</taxon>
        <taxon>Legeriomycetaceae</taxon>
        <taxon>Zancudomyces</taxon>
    </lineage>
</organism>
<keyword evidence="2" id="KW-1185">Reference proteome</keyword>
<reference evidence="2" key="1">
    <citation type="submission" date="2017-01" db="EMBL/GenBank/DDBJ databases">
        <authorList>
            <person name="Wang Y."/>
            <person name="White M."/>
            <person name="Kvist S."/>
            <person name="Moncalvo J.-M."/>
        </authorList>
    </citation>
    <scope>NUCLEOTIDE SEQUENCE [LARGE SCALE GENOMIC DNA]</scope>
    <source>
        <strain evidence="2">COL-18-3</strain>
    </source>
</reference>
<dbReference type="AlphaFoldDB" id="A0A1R1PGX7"/>
<dbReference type="EMBL" id="LSSK01001266">
    <property type="protein sequence ID" value="OMH80198.1"/>
    <property type="molecule type" value="Genomic_DNA"/>
</dbReference>
<proteinExistence type="predicted"/>
<dbReference type="Proteomes" id="UP000188320">
    <property type="component" value="Unassembled WGS sequence"/>
</dbReference>
<name>A0A1R1PGX7_ZANCU</name>
<gene>
    <name evidence="1" type="ORF">AX774_g6371</name>
</gene>
<sequence>MTALLSKRNLSVLLRPNLHAILTPFRSELPKSTPFSTNNLTMLKLPSKHAMLMQGYPGFLGTTPPFLIQCFNTPTLFDLHASLNPSDSSLNFAPLLIK</sequence>
<evidence type="ECO:0000313" key="1">
    <source>
        <dbReference type="EMBL" id="OMH80198.1"/>
    </source>
</evidence>
<evidence type="ECO:0000313" key="2">
    <source>
        <dbReference type="Proteomes" id="UP000188320"/>
    </source>
</evidence>
<accession>A0A1R1PGX7</accession>
<comment type="caution">
    <text evidence="1">The sequence shown here is derived from an EMBL/GenBank/DDBJ whole genome shotgun (WGS) entry which is preliminary data.</text>
</comment>
<protein>
    <submittedName>
        <fullName evidence="1">Uncharacterized protein</fullName>
    </submittedName>
</protein>